<keyword evidence="7" id="KW-1185">Reference proteome</keyword>
<keyword evidence="2" id="KW-0812">Transmembrane</keyword>
<evidence type="ECO:0000313" key="7">
    <source>
        <dbReference type="Proteomes" id="UP001056937"/>
    </source>
</evidence>
<evidence type="ECO:0000259" key="3">
    <source>
        <dbReference type="Pfam" id="PF25917"/>
    </source>
</evidence>
<dbReference type="Pfam" id="PF25989">
    <property type="entry name" value="YknX_C"/>
    <property type="match status" value="1"/>
</dbReference>
<dbReference type="Gene3D" id="2.40.50.100">
    <property type="match status" value="1"/>
</dbReference>
<dbReference type="InterPro" id="IPR006143">
    <property type="entry name" value="RND_pump_MFP"/>
</dbReference>
<accession>A0ABY4XD25</accession>
<dbReference type="PANTHER" id="PTHR30469">
    <property type="entry name" value="MULTIDRUG RESISTANCE PROTEIN MDTA"/>
    <property type="match status" value="1"/>
</dbReference>
<dbReference type="RefSeq" id="WP_252168688.1">
    <property type="nucleotide sequence ID" value="NZ_CP084931.1"/>
</dbReference>
<dbReference type="NCBIfam" id="TIGR01730">
    <property type="entry name" value="RND_mfp"/>
    <property type="match status" value="1"/>
</dbReference>
<reference evidence="6" key="1">
    <citation type="journal article" date="2022" name="Toxins">
        <title>Genomic Analysis of Sphingopyxis sp. USTB-05 for Biodegrading Cyanobacterial Hepatotoxins.</title>
        <authorList>
            <person name="Liu C."/>
            <person name="Xu Q."/>
            <person name="Zhao Z."/>
            <person name="Zhang H."/>
            <person name="Liu X."/>
            <person name="Yin C."/>
            <person name="Liu Y."/>
            <person name="Yan H."/>
        </authorList>
    </citation>
    <scope>NUCLEOTIDE SEQUENCE</scope>
    <source>
        <strain evidence="6">NBD5</strain>
    </source>
</reference>
<sequence length="391" mass="40709">MSEPGTVSPLAAPSPGRTGRGLGLILVLLLIGLVLWGILSRRHADQALARWTDQQADPTVTVIRPKASATGDALVLPGTVQALNAAPLYARTGGYVRRWLVDIGAPVKAGQLLALIDAPEVEQQLAAARADLQTARANETLADTTATRWQQLQKQDAVSKQETDERLGDLAAKRAVANAAGANVRRLEALSGFTRIVAPFAGIVTSRTTQIGQLVTAGGGGGAPLFTVADISRMRIYVRVPQAYSAQVRAGQHVTLTLPEYPGRSFDAVLVRTADAVDQQSGTVLVEAQAGNADGALKPGAYAQVRFPLAGAAQSVTIPASAILYRSDGTRVATVDGAGRVHLHNVQIGRDLGDRIEISAGIAATDRVIDSPPDALAEGDHVRLAGAAAHG</sequence>
<dbReference type="PANTHER" id="PTHR30469:SF37">
    <property type="entry name" value="RAGD PROTEIN"/>
    <property type="match status" value="1"/>
</dbReference>
<evidence type="ECO:0000256" key="2">
    <source>
        <dbReference type="SAM" id="Phobius"/>
    </source>
</evidence>
<feature type="domain" description="CusB-like beta-barrel" evidence="4">
    <location>
        <begin position="238"/>
        <end position="307"/>
    </location>
</feature>
<dbReference type="Gene3D" id="2.40.420.20">
    <property type="match status" value="1"/>
</dbReference>
<name>A0ABY4XD25_9SPHN</name>
<dbReference type="Proteomes" id="UP001056937">
    <property type="component" value="Chromosome 2"/>
</dbReference>
<gene>
    <name evidence="6" type="ORF">LHA26_17015</name>
</gene>
<dbReference type="Pfam" id="PF25917">
    <property type="entry name" value="BSH_RND"/>
    <property type="match status" value="1"/>
</dbReference>
<dbReference type="Gene3D" id="2.40.30.170">
    <property type="match status" value="1"/>
</dbReference>
<evidence type="ECO:0000256" key="1">
    <source>
        <dbReference type="ARBA" id="ARBA00009477"/>
    </source>
</evidence>
<feature type="domain" description="Multidrug resistance protein MdtA-like barrel-sandwich hybrid" evidence="3">
    <location>
        <begin position="89"/>
        <end position="218"/>
    </location>
</feature>
<feature type="domain" description="YknX-like C-terminal permuted SH3-like" evidence="5">
    <location>
        <begin position="316"/>
        <end position="383"/>
    </location>
</feature>
<proteinExistence type="inferred from homology"/>
<dbReference type="EMBL" id="CP084931">
    <property type="protein sequence ID" value="USI74874.1"/>
    <property type="molecule type" value="Genomic_DNA"/>
</dbReference>
<dbReference type="InterPro" id="IPR058792">
    <property type="entry name" value="Beta-barrel_RND_2"/>
</dbReference>
<dbReference type="InterPro" id="IPR058625">
    <property type="entry name" value="MdtA-like_BSH"/>
</dbReference>
<dbReference type="InterPro" id="IPR058637">
    <property type="entry name" value="YknX-like_C"/>
</dbReference>
<feature type="transmembrane region" description="Helical" evidence="2">
    <location>
        <begin position="20"/>
        <end position="39"/>
    </location>
</feature>
<evidence type="ECO:0000313" key="6">
    <source>
        <dbReference type="EMBL" id="USI74874.1"/>
    </source>
</evidence>
<evidence type="ECO:0000259" key="4">
    <source>
        <dbReference type="Pfam" id="PF25954"/>
    </source>
</evidence>
<keyword evidence="2" id="KW-1133">Transmembrane helix</keyword>
<dbReference type="Gene3D" id="1.10.287.470">
    <property type="entry name" value="Helix hairpin bin"/>
    <property type="match status" value="1"/>
</dbReference>
<protein>
    <submittedName>
        <fullName evidence="6">Efflux RND transporter periplasmic adaptor subunit</fullName>
    </submittedName>
</protein>
<keyword evidence="2" id="KW-0472">Membrane</keyword>
<evidence type="ECO:0000259" key="5">
    <source>
        <dbReference type="Pfam" id="PF25989"/>
    </source>
</evidence>
<dbReference type="Pfam" id="PF25954">
    <property type="entry name" value="Beta-barrel_RND_2"/>
    <property type="match status" value="1"/>
</dbReference>
<dbReference type="SUPFAM" id="SSF111369">
    <property type="entry name" value="HlyD-like secretion proteins"/>
    <property type="match status" value="1"/>
</dbReference>
<organism evidence="6 7">
    <name type="scientific">Sphingomonas morindae</name>
    <dbReference type="NCBI Taxonomy" id="1541170"/>
    <lineage>
        <taxon>Bacteria</taxon>
        <taxon>Pseudomonadati</taxon>
        <taxon>Pseudomonadota</taxon>
        <taxon>Alphaproteobacteria</taxon>
        <taxon>Sphingomonadales</taxon>
        <taxon>Sphingomonadaceae</taxon>
        <taxon>Sphingomonas</taxon>
    </lineage>
</organism>
<comment type="similarity">
    <text evidence="1">Belongs to the membrane fusion protein (MFP) (TC 8.A.1) family.</text>
</comment>